<feature type="domain" description="Peptidase S8/S53" evidence="6">
    <location>
        <begin position="52"/>
        <end position="343"/>
    </location>
</feature>
<evidence type="ECO:0000259" key="6">
    <source>
        <dbReference type="Pfam" id="PF00082"/>
    </source>
</evidence>
<dbReference type="Gene3D" id="3.40.50.200">
    <property type="entry name" value="Peptidase S8/S53 domain"/>
    <property type="match status" value="1"/>
</dbReference>
<evidence type="ECO:0000256" key="5">
    <source>
        <dbReference type="SAM" id="Phobius"/>
    </source>
</evidence>
<sequence length="795" mass="88296">MILLFFFFNSIFSIPNDPEIQNSYALHNNGIFGSPFGEDINIFPVWERNHSGNGTTIAIIGNGVYTSTPDLVNQQLSELHFNLDDDSQNVEPSFGDQHAERSTGMTGIVVAEANNGFCSAGVAYNSNYFFFKTTDDENKDSKILKALQKNNDNATIKYFSISPTCQAYDSSLISICPQPNHSPEIEETISEMSPIVVTSAGNDAVSGGDSNFFAISRSKDSVTISDTTAGGMRPFWSNRGSSIIANAPAGGSTGILSASKYDPSPPTPTREKCSDLVSGVISNGAGAAYATGVIALMKEINPELKARDIHAIFAITSTINDPFHQSWTLNGAGFNYSDIYGFGRINADLAVNLAQNWNDLPERQTQQINFETIELNESRSGFKSVASKFNRNNQKNIENKNENNNINFIEFIELEFQCEDIGMLTLFVTSPMGTKLKVVAPASLKLSGNNEAYYVVRGFFGEDPHGQWNITVTREGFGNKIKLENILIKISGTTEKIDLPKIERKIGSDPSKSLPNQIKLELSEKQLVCDKEFTVSLKANEQELYALFLKDEKHHSMFQIATGIELGQEISVKIPCLFNSKTEYKIYAENRRLNVSDETSVNVSNDNADNIILKPTPYDTIYINNGQITIDLKVALHNEYLLTDSIAQSAIVGLFDFTKKQDIFRRPILVSEFHSITIPIEQPIQQAVLYVVPLFYTNTSGCSTMIQPVFIIGQHDDEPEKFELPLNDEFCPIPEGINDGDFTHADPKLRWIWIGSICGFTVLFMMMVMVWHFTCRRRKTQTTAEKAALLITEGS</sequence>
<dbReference type="GO" id="GO:0012505">
    <property type="term" value="C:endomembrane system"/>
    <property type="evidence" value="ECO:0007669"/>
    <property type="project" value="UniProtKB-ARBA"/>
</dbReference>
<comment type="caution">
    <text evidence="8">The sequence shown here is derived from an EMBL/GenBank/DDBJ whole genome shotgun (WGS) entry which is preliminary data.</text>
</comment>
<dbReference type="SUPFAM" id="SSF49785">
    <property type="entry name" value="Galactose-binding domain-like"/>
    <property type="match status" value="1"/>
</dbReference>
<keyword evidence="2" id="KW-0378">Hydrolase</keyword>
<dbReference type="InterPro" id="IPR008979">
    <property type="entry name" value="Galactose-bd-like_sf"/>
</dbReference>
<evidence type="ECO:0000313" key="9">
    <source>
        <dbReference type="Proteomes" id="UP000179807"/>
    </source>
</evidence>
<dbReference type="GO" id="GO:0004252">
    <property type="term" value="F:serine-type endopeptidase activity"/>
    <property type="evidence" value="ECO:0007669"/>
    <property type="project" value="InterPro"/>
</dbReference>
<protein>
    <submittedName>
        <fullName evidence="8">Clan SB, family S8, subtilisin-like serine peptidase</fullName>
    </submittedName>
</protein>
<dbReference type="AlphaFoldDB" id="A0A1J4KCG8"/>
<keyword evidence="5" id="KW-1133">Transmembrane helix</keyword>
<dbReference type="PANTHER" id="PTHR42884">
    <property type="entry name" value="PROPROTEIN CONVERTASE SUBTILISIN/KEXIN-RELATED"/>
    <property type="match status" value="1"/>
</dbReference>
<dbReference type="Proteomes" id="UP000179807">
    <property type="component" value="Unassembled WGS sequence"/>
</dbReference>
<gene>
    <name evidence="8" type="ORF">TRFO_22705</name>
</gene>
<dbReference type="InterPro" id="IPR002884">
    <property type="entry name" value="P_dom"/>
</dbReference>
<keyword evidence="5" id="KW-0812">Transmembrane</keyword>
<dbReference type="GeneID" id="94837413"/>
<evidence type="ECO:0000256" key="3">
    <source>
        <dbReference type="ARBA" id="ARBA00022825"/>
    </source>
</evidence>
<evidence type="ECO:0000256" key="2">
    <source>
        <dbReference type="ARBA" id="ARBA00022801"/>
    </source>
</evidence>
<dbReference type="VEuPathDB" id="TrichDB:TRFO_22705"/>
<keyword evidence="5" id="KW-0472">Membrane</keyword>
<dbReference type="GO" id="GO:0016020">
    <property type="term" value="C:membrane"/>
    <property type="evidence" value="ECO:0007669"/>
    <property type="project" value="TreeGrafter"/>
</dbReference>
<dbReference type="InterPro" id="IPR000209">
    <property type="entry name" value="Peptidase_S8/S53_dom"/>
</dbReference>
<feature type="transmembrane region" description="Helical" evidence="5">
    <location>
        <begin position="751"/>
        <end position="771"/>
    </location>
</feature>
<evidence type="ECO:0000259" key="7">
    <source>
        <dbReference type="Pfam" id="PF01483"/>
    </source>
</evidence>
<keyword evidence="9" id="KW-1185">Reference proteome</keyword>
<evidence type="ECO:0000256" key="1">
    <source>
        <dbReference type="ARBA" id="ARBA00022670"/>
    </source>
</evidence>
<dbReference type="EMBL" id="MLAK01000661">
    <property type="protein sequence ID" value="OHT08632.1"/>
    <property type="molecule type" value="Genomic_DNA"/>
</dbReference>
<evidence type="ECO:0000256" key="4">
    <source>
        <dbReference type="PROSITE-ProRule" id="PRU01240"/>
    </source>
</evidence>
<dbReference type="InterPro" id="IPR036852">
    <property type="entry name" value="Peptidase_S8/S53_dom_sf"/>
</dbReference>
<dbReference type="PROSITE" id="PS51892">
    <property type="entry name" value="SUBTILASE"/>
    <property type="match status" value="1"/>
</dbReference>
<dbReference type="GO" id="GO:0016485">
    <property type="term" value="P:protein processing"/>
    <property type="evidence" value="ECO:0007669"/>
    <property type="project" value="TreeGrafter"/>
</dbReference>
<dbReference type="Pfam" id="PF00082">
    <property type="entry name" value="Peptidase_S8"/>
    <property type="match status" value="1"/>
</dbReference>
<name>A0A1J4KCG8_9EUKA</name>
<dbReference type="OrthoDB" id="300641at2759"/>
<dbReference type="RefSeq" id="XP_068361768.1">
    <property type="nucleotide sequence ID" value="XM_068502709.1"/>
</dbReference>
<evidence type="ECO:0000313" key="8">
    <source>
        <dbReference type="EMBL" id="OHT08632.1"/>
    </source>
</evidence>
<reference evidence="8" key="1">
    <citation type="submission" date="2016-10" db="EMBL/GenBank/DDBJ databases">
        <authorList>
            <person name="Benchimol M."/>
            <person name="Almeida L.G."/>
            <person name="Vasconcelos A.T."/>
            <person name="Perreira-Neves A."/>
            <person name="Rosa I.A."/>
            <person name="Tasca T."/>
            <person name="Bogo M.R."/>
            <person name="de Souza W."/>
        </authorList>
    </citation>
    <scope>NUCLEOTIDE SEQUENCE [LARGE SCALE GENOMIC DNA]</scope>
    <source>
        <strain evidence="8">K</strain>
    </source>
</reference>
<comment type="caution">
    <text evidence="4">Lacks conserved residue(s) required for the propagation of feature annotation.</text>
</comment>
<feature type="domain" description="P/Homo B" evidence="7">
    <location>
        <begin position="413"/>
        <end position="485"/>
    </location>
</feature>
<dbReference type="Gene3D" id="2.60.120.260">
    <property type="entry name" value="Galactose-binding domain-like"/>
    <property type="match status" value="1"/>
</dbReference>
<accession>A0A1J4KCG8</accession>
<dbReference type="PANTHER" id="PTHR42884:SF14">
    <property type="entry name" value="NEUROENDOCRINE CONVERTASE 1"/>
    <property type="match status" value="1"/>
</dbReference>
<dbReference type="SUPFAM" id="SSF52743">
    <property type="entry name" value="Subtilisin-like"/>
    <property type="match status" value="1"/>
</dbReference>
<keyword evidence="1" id="KW-0645">Protease</keyword>
<keyword evidence="3" id="KW-0720">Serine protease</keyword>
<dbReference type="Pfam" id="PF01483">
    <property type="entry name" value="P_proprotein"/>
    <property type="match status" value="1"/>
</dbReference>
<comment type="similarity">
    <text evidence="4">Belongs to the peptidase S8 family.</text>
</comment>
<organism evidence="8 9">
    <name type="scientific">Tritrichomonas foetus</name>
    <dbReference type="NCBI Taxonomy" id="1144522"/>
    <lineage>
        <taxon>Eukaryota</taxon>
        <taxon>Metamonada</taxon>
        <taxon>Parabasalia</taxon>
        <taxon>Tritrichomonadida</taxon>
        <taxon>Tritrichomonadidae</taxon>
        <taxon>Tritrichomonas</taxon>
    </lineage>
</organism>
<proteinExistence type="inferred from homology"/>
<dbReference type="GO" id="GO:0005737">
    <property type="term" value="C:cytoplasm"/>
    <property type="evidence" value="ECO:0007669"/>
    <property type="project" value="UniProtKB-ARBA"/>
</dbReference>